<feature type="non-terminal residue" evidence="1">
    <location>
        <position position="1"/>
    </location>
</feature>
<accession>A0ACD3AAT2</accession>
<gene>
    <name evidence="1" type="ORF">BDN72DRAFT_848586</name>
</gene>
<evidence type="ECO:0000313" key="1">
    <source>
        <dbReference type="EMBL" id="TFK62525.1"/>
    </source>
</evidence>
<keyword evidence="2" id="KW-1185">Reference proteome</keyword>
<evidence type="ECO:0000313" key="2">
    <source>
        <dbReference type="Proteomes" id="UP000308600"/>
    </source>
</evidence>
<organism evidence="1 2">
    <name type="scientific">Pluteus cervinus</name>
    <dbReference type="NCBI Taxonomy" id="181527"/>
    <lineage>
        <taxon>Eukaryota</taxon>
        <taxon>Fungi</taxon>
        <taxon>Dikarya</taxon>
        <taxon>Basidiomycota</taxon>
        <taxon>Agaricomycotina</taxon>
        <taxon>Agaricomycetes</taxon>
        <taxon>Agaricomycetidae</taxon>
        <taxon>Agaricales</taxon>
        <taxon>Pluteineae</taxon>
        <taxon>Pluteaceae</taxon>
        <taxon>Pluteus</taxon>
    </lineage>
</organism>
<sequence length="311" mass="34792">KASRLQKLQLKFPTLNVMSANFVENWSRLTHIELGYTYSDIFLYIFSKMQALLSCKVSILVGSDSQMQTGISTPTQINLPFLRTFQLVARCDFTRAAQQYNFPSLETLFLSSEGWDTLAQKFLISTTSLREFGIQPPRMPLGNELKTVLGLPALSELTHFTLGIKSPSSKWDIIGQPTLKGIASGRLIPHLHTLHLEGEVCHKMLIHLLVSKGFVSVGGPTIFPDVLESTTKPRREKASTSPAKSHAYSADPFRHVKIVNVGPNAVLRNDVNLRRIVDLVGSGCFVMEVPETERLMELDTRPEIGWEIGEW</sequence>
<dbReference type="EMBL" id="ML208576">
    <property type="protein sequence ID" value="TFK62525.1"/>
    <property type="molecule type" value="Genomic_DNA"/>
</dbReference>
<protein>
    <submittedName>
        <fullName evidence="1">Uncharacterized protein</fullName>
    </submittedName>
</protein>
<name>A0ACD3AAT2_9AGAR</name>
<dbReference type="Proteomes" id="UP000308600">
    <property type="component" value="Unassembled WGS sequence"/>
</dbReference>
<reference evidence="1 2" key="1">
    <citation type="journal article" date="2019" name="Nat. Ecol. Evol.">
        <title>Megaphylogeny resolves global patterns of mushroom evolution.</title>
        <authorList>
            <person name="Varga T."/>
            <person name="Krizsan K."/>
            <person name="Foldi C."/>
            <person name="Dima B."/>
            <person name="Sanchez-Garcia M."/>
            <person name="Sanchez-Ramirez S."/>
            <person name="Szollosi G.J."/>
            <person name="Szarkandi J.G."/>
            <person name="Papp V."/>
            <person name="Albert L."/>
            <person name="Andreopoulos W."/>
            <person name="Angelini C."/>
            <person name="Antonin V."/>
            <person name="Barry K.W."/>
            <person name="Bougher N.L."/>
            <person name="Buchanan P."/>
            <person name="Buyck B."/>
            <person name="Bense V."/>
            <person name="Catcheside P."/>
            <person name="Chovatia M."/>
            <person name="Cooper J."/>
            <person name="Damon W."/>
            <person name="Desjardin D."/>
            <person name="Finy P."/>
            <person name="Geml J."/>
            <person name="Haridas S."/>
            <person name="Hughes K."/>
            <person name="Justo A."/>
            <person name="Karasinski D."/>
            <person name="Kautmanova I."/>
            <person name="Kiss B."/>
            <person name="Kocsube S."/>
            <person name="Kotiranta H."/>
            <person name="LaButti K.M."/>
            <person name="Lechner B.E."/>
            <person name="Liimatainen K."/>
            <person name="Lipzen A."/>
            <person name="Lukacs Z."/>
            <person name="Mihaltcheva S."/>
            <person name="Morgado L.N."/>
            <person name="Niskanen T."/>
            <person name="Noordeloos M.E."/>
            <person name="Ohm R.A."/>
            <person name="Ortiz-Santana B."/>
            <person name="Ovrebo C."/>
            <person name="Racz N."/>
            <person name="Riley R."/>
            <person name="Savchenko A."/>
            <person name="Shiryaev A."/>
            <person name="Soop K."/>
            <person name="Spirin V."/>
            <person name="Szebenyi C."/>
            <person name="Tomsovsky M."/>
            <person name="Tulloss R.E."/>
            <person name="Uehling J."/>
            <person name="Grigoriev I.V."/>
            <person name="Vagvolgyi C."/>
            <person name="Papp T."/>
            <person name="Martin F.M."/>
            <person name="Miettinen O."/>
            <person name="Hibbett D.S."/>
            <person name="Nagy L.G."/>
        </authorList>
    </citation>
    <scope>NUCLEOTIDE SEQUENCE [LARGE SCALE GENOMIC DNA]</scope>
    <source>
        <strain evidence="1 2">NL-1719</strain>
    </source>
</reference>
<proteinExistence type="predicted"/>